<keyword evidence="6" id="KW-1185">Reference proteome</keyword>
<dbReference type="InterPro" id="IPR020084">
    <property type="entry name" value="NUDIX_hydrolase_CS"/>
</dbReference>
<dbReference type="EMBL" id="CP021081">
    <property type="protein sequence ID" value="ASN81262.1"/>
    <property type="molecule type" value="Genomic_DNA"/>
</dbReference>
<evidence type="ECO:0000313" key="6">
    <source>
        <dbReference type="Proteomes" id="UP000259030"/>
    </source>
</evidence>
<organism evidence="5 6">
    <name type="scientific">Deinococcus ficus</name>
    <dbReference type="NCBI Taxonomy" id="317577"/>
    <lineage>
        <taxon>Bacteria</taxon>
        <taxon>Thermotogati</taxon>
        <taxon>Deinococcota</taxon>
        <taxon>Deinococci</taxon>
        <taxon>Deinococcales</taxon>
        <taxon>Deinococcaceae</taxon>
        <taxon>Deinococcus</taxon>
    </lineage>
</organism>
<dbReference type="PANTHER" id="PTHR43046">
    <property type="entry name" value="GDP-MANNOSE MANNOSYL HYDROLASE"/>
    <property type="match status" value="1"/>
</dbReference>
<dbReference type="InterPro" id="IPR015797">
    <property type="entry name" value="NUDIX_hydrolase-like_dom_sf"/>
</dbReference>
<dbReference type="Proteomes" id="UP000259030">
    <property type="component" value="Chromosome"/>
</dbReference>
<dbReference type="InterPro" id="IPR000086">
    <property type="entry name" value="NUDIX_hydrolase_dom"/>
</dbReference>
<dbReference type="Gene3D" id="3.90.79.10">
    <property type="entry name" value="Nucleoside Triphosphate Pyrophosphohydrolase"/>
    <property type="match status" value="1"/>
</dbReference>
<dbReference type="PRINTS" id="PR00502">
    <property type="entry name" value="NUDIXFAMILY"/>
</dbReference>
<dbReference type="SUPFAM" id="SSF55811">
    <property type="entry name" value="Nudix"/>
    <property type="match status" value="1"/>
</dbReference>
<evidence type="ECO:0000256" key="1">
    <source>
        <dbReference type="ARBA" id="ARBA00001946"/>
    </source>
</evidence>
<evidence type="ECO:0000256" key="2">
    <source>
        <dbReference type="ARBA" id="ARBA00022801"/>
    </source>
</evidence>
<dbReference type="Pfam" id="PF00293">
    <property type="entry name" value="NUDIX"/>
    <property type="match status" value="1"/>
</dbReference>
<comment type="similarity">
    <text evidence="3">Belongs to the Nudix hydrolase family.</text>
</comment>
<reference evidence="5 6" key="1">
    <citation type="submission" date="2017-05" db="EMBL/GenBank/DDBJ databases">
        <title>The complete genome sequence of Deinococcus ficus isolated from the rhizosphere of the Ficus religiosa L. in Taiwan.</title>
        <authorList>
            <person name="Wu K.-M."/>
            <person name="Liao T.-L."/>
            <person name="Liu Y.-M."/>
            <person name="Young C.-C."/>
            <person name="Tsai S.-F."/>
        </authorList>
    </citation>
    <scope>NUCLEOTIDE SEQUENCE [LARGE SCALE GENOMIC DNA]</scope>
    <source>
        <strain evidence="5 6">CC-FR2-10</strain>
    </source>
</reference>
<proteinExistence type="inferred from homology"/>
<sequence>MDLTLVVWTFLQDAQGRLLLGRREGTRYAAGLWNLPGGRVEPGEPLAQAAAREVREEVGLHVRPQDLECLGVARYDLTGAAGQGPARGVDFFFLARTWTGEPRALEHTGELGWFAPDALPANSLPWLPAAVEAHLLRREWLTETVHPA</sequence>
<dbReference type="STRING" id="317577.GCA_000419625_01956"/>
<dbReference type="KEGG" id="dfc:DFI_09780"/>
<dbReference type="PROSITE" id="PS51462">
    <property type="entry name" value="NUDIX"/>
    <property type="match status" value="1"/>
</dbReference>
<comment type="cofactor">
    <cofactor evidence="1">
        <name>Mg(2+)</name>
        <dbReference type="ChEBI" id="CHEBI:18420"/>
    </cofactor>
</comment>
<evidence type="ECO:0000259" key="4">
    <source>
        <dbReference type="PROSITE" id="PS51462"/>
    </source>
</evidence>
<dbReference type="PROSITE" id="PS00893">
    <property type="entry name" value="NUDIX_BOX"/>
    <property type="match status" value="1"/>
</dbReference>
<evidence type="ECO:0000313" key="5">
    <source>
        <dbReference type="EMBL" id="ASN81262.1"/>
    </source>
</evidence>
<keyword evidence="2 3" id="KW-0378">Hydrolase</keyword>
<dbReference type="GO" id="GO:0016787">
    <property type="term" value="F:hydrolase activity"/>
    <property type="evidence" value="ECO:0007669"/>
    <property type="project" value="UniProtKB-KW"/>
</dbReference>
<accession>A0A221SX89</accession>
<dbReference type="InterPro" id="IPR020476">
    <property type="entry name" value="Nudix_hydrolase"/>
</dbReference>
<gene>
    <name evidence="5" type="ORF">DFI_09780</name>
</gene>
<dbReference type="PANTHER" id="PTHR43046:SF16">
    <property type="entry name" value="ADP-RIBOSE PYROPHOSPHATASE YJHB-RELATED"/>
    <property type="match status" value="1"/>
</dbReference>
<evidence type="ECO:0000256" key="3">
    <source>
        <dbReference type="RuleBase" id="RU003476"/>
    </source>
</evidence>
<feature type="domain" description="Nudix hydrolase" evidence="4">
    <location>
        <begin position="2"/>
        <end position="138"/>
    </location>
</feature>
<dbReference type="RefSeq" id="WP_027462974.1">
    <property type="nucleotide sequence ID" value="NZ_CP021081.1"/>
</dbReference>
<dbReference type="AlphaFoldDB" id="A0A221SX89"/>
<protein>
    <submittedName>
        <fullName evidence="5">NUDIX hydrolase</fullName>
    </submittedName>
</protein>
<name>A0A221SX89_9DEIO</name>